<organism evidence="2 3">
    <name type="scientific">Rhodotorula paludigena</name>
    <dbReference type="NCBI Taxonomy" id="86838"/>
    <lineage>
        <taxon>Eukaryota</taxon>
        <taxon>Fungi</taxon>
        <taxon>Dikarya</taxon>
        <taxon>Basidiomycota</taxon>
        <taxon>Pucciniomycotina</taxon>
        <taxon>Microbotryomycetes</taxon>
        <taxon>Sporidiobolales</taxon>
        <taxon>Sporidiobolaceae</taxon>
        <taxon>Rhodotorula</taxon>
    </lineage>
</organism>
<dbReference type="PANTHER" id="PTHR34776">
    <property type="entry name" value="F17F16.3 PROTEIN"/>
    <property type="match status" value="1"/>
</dbReference>
<dbReference type="EMBL" id="BQKY01000008">
    <property type="protein sequence ID" value="GJN91298.1"/>
    <property type="molecule type" value="Genomic_DNA"/>
</dbReference>
<feature type="compositionally biased region" description="Basic and acidic residues" evidence="1">
    <location>
        <begin position="358"/>
        <end position="374"/>
    </location>
</feature>
<feature type="compositionally biased region" description="Basic and acidic residues" evidence="1">
    <location>
        <begin position="1"/>
        <end position="25"/>
    </location>
</feature>
<evidence type="ECO:0000313" key="2">
    <source>
        <dbReference type="EMBL" id="GJN91298.1"/>
    </source>
</evidence>
<sequence length="395" mass="43153">MVSTRAHDGESSPSTGDKRAADASAHDGGSPKKVKKVVSPSHKKGEAKGDSTVKTEDETKAQDNEAGERAKKDDDEQSAEKRPDGMEEAKRDEEPQGPTAEGNAQPGEIPAHLPKEDLERKHGILEKGYVYFVYKPKVETEHPESLDDVSKFHLILNPHGTKLHRLIAIGKKALPDASESSRPIWGQVMSVGEDMKAFKDGLGPSTYETKTRGTRHQPGARVAAAGAYVLHATENPPENSANASAVYHTHFAYEIAVPHDMGEVQEGLHIQHEGVFTLQVKNPEATTTNPRVGRQPADKHPQFPPELKQYFTTKFIPSNPAAFLDYPGAELLLVPSKHTAEQDIGQSAEKELDSEEKDLEKEIDKQKGGNEAKKALKEMGLEGLAEGKALEGHWE</sequence>
<keyword evidence="3" id="KW-1185">Reference proteome</keyword>
<proteinExistence type="predicted"/>
<feature type="region of interest" description="Disordered" evidence="1">
    <location>
        <begin position="340"/>
        <end position="374"/>
    </location>
</feature>
<reference evidence="2 3" key="1">
    <citation type="submission" date="2021-12" db="EMBL/GenBank/DDBJ databases">
        <title>High titer production of polyol ester of fatty acids by Rhodotorula paludigena BS15 towards product separation-free biomass refinery.</title>
        <authorList>
            <person name="Mano J."/>
            <person name="Ono H."/>
            <person name="Tanaka T."/>
            <person name="Naito K."/>
            <person name="Sushida H."/>
            <person name="Ike M."/>
            <person name="Tokuyasu K."/>
            <person name="Kitaoka M."/>
        </authorList>
    </citation>
    <scope>NUCLEOTIDE SEQUENCE [LARGE SCALE GENOMIC DNA]</scope>
    <source>
        <strain evidence="2 3">BS15</strain>
    </source>
</reference>
<dbReference type="AlphaFoldDB" id="A0AAV5GRI2"/>
<dbReference type="Proteomes" id="UP001342314">
    <property type="component" value="Unassembled WGS sequence"/>
</dbReference>
<evidence type="ECO:0000256" key="1">
    <source>
        <dbReference type="SAM" id="MobiDB-lite"/>
    </source>
</evidence>
<dbReference type="PANTHER" id="PTHR34776:SF1">
    <property type="entry name" value="F17F16.3 PROTEIN"/>
    <property type="match status" value="1"/>
</dbReference>
<accession>A0AAV5GRI2</accession>
<name>A0AAV5GRI2_9BASI</name>
<gene>
    <name evidence="2" type="ORF">Rhopal_004317-T1</name>
</gene>
<feature type="region of interest" description="Disordered" evidence="1">
    <location>
        <begin position="1"/>
        <end position="117"/>
    </location>
</feature>
<comment type="caution">
    <text evidence="2">The sequence shown here is derived from an EMBL/GenBank/DDBJ whole genome shotgun (WGS) entry which is preliminary data.</text>
</comment>
<protein>
    <submittedName>
        <fullName evidence="2">Uncharacterized protein</fullName>
    </submittedName>
</protein>
<feature type="compositionally biased region" description="Basic and acidic residues" evidence="1">
    <location>
        <begin position="43"/>
        <end position="94"/>
    </location>
</feature>
<evidence type="ECO:0000313" key="3">
    <source>
        <dbReference type="Proteomes" id="UP001342314"/>
    </source>
</evidence>